<dbReference type="Proteomes" id="UP000298663">
    <property type="component" value="Unassembled WGS sequence"/>
</dbReference>
<organism evidence="2 3">
    <name type="scientific">Steinernema carpocapsae</name>
    <name type="common">Entomopathogenic nematode</name>
    <dbReference type="NCBI Taxonomy" id="34508"/>
    <lineage>
        <taxon>Eukaryota</taxon>
        <taxon>Metazoa</taxon>
        <taxon>Ecdysozoa</taxon>
        <taxon>Nematoda</taxon>
        <taxon>Chromadorea</taxon>
        <taxon>Rhabditida</taxon>
        <taxon>Tylenchina</taxon>
        <taxon>Panagrolaimomorpha</taxon>
        <taxon>Strongyloidoidea</taxon>
        <taxon>Steinernematidae</taxon>
        <taxon>Steinernema</taxon>
    </lineage>
</organism>
<name>A0A4U5NBT4_STECR</name>
<protein>
    <submittedName>
        <fullName evidence="2">Uncharacterized protein</fullName>
    </submittedName>
</protein>
<dbReference type="EMBL" id="AZBU02000004">
    <property type="protein sequence ID" value="TKR79933.1"/>
    <property type="molecule type" value="Genomic_DNA"/>
</dbReference>
<feature type="region of interest" description="Disordered" evidence="1">
    <location>
        <begin position="123"/>
        <end position="150"/>
    </location>
</feature>
<evidence type="ECO:0000313" key="2">
    <source>
        <dbReference type="EMBL" id="TKR79933.1"/>
    </source>
</evidence>
<feature type="region of interest" description="Disordered" evidence="1">
    <location>
        <begin position="1"/>
        <end position="25"/>
    </location>
</feature>
<reference evidence="2 3" key="1">
    <citation type="journal article" date="2015" name="Genome Biol.">
        <title>Comparative genomics of Steinernema reveals deeply conserved gene regulatory networks.</title>
        <authorList>
            <person name="Dillman A.R."/>
            <person name="Macchietto M."/>
            <person name="Porter C.F."/>
            <person name="Rogers A."/>
            <person name="Williams B."/>
            <person name="Antoshechkin I."/>
            <person name="Lee M.M."/>
            <person name="Goodwin Z."/>
            <person name="Lu X."/>
            <person name="Lewis E.E."/>
            <person name="Goodrich-Blair H."/>
            <person name="Stock S.P."/>
            <person name="Adams B.J."/>
            <person name="Sternberg P.W."/>
            <person name="Mortazavi A."/>
        </authorList>
    </citation>
    <scope>NUCLEOTIDE SEQUENCE [LARGE SCALE GENOMIC DNA]</scope>
    <source>
        <strain evidence="2 3">ALL</strain>
    </source>
</reference>
<dbReference type="AlphaFoldDB" id="A0A4U5NBT4"/>
<evidence type="ECO:0000313" key="3">
    <source>
        <dbReference type="Proteomes" id="UP000298663"/>
    </source>
</evidence>
<proteinExistence type="predicted"/>
<accession>A0A4U5NBT4</accession>
<gene>
    <name evidence="2" type="ORF">L596_014081</name>
</gene>
<feature type="compositionally biased region" description="Basic and acidic residues" evidence="1">
    <location>
        <begin position="1"/>
        <end position="18"/>
    </location>
</feature>
<reference evidence="2 3" key="2">
    <citation type="journal article" date="2019" name="G3 (Bethesda)">
        <title>Hybrid Assembly of the Genome of the Entomopathogenic Nematode Steinernema carpocapsae Identifies the X-Chromosome.</title>
        <authorList>
            <person name="Serra L."/>
            <person name="Macchietto M."/>
            <person name="Macias-Munoz A."/>
            <person name="McGill C.J."/>
            <person name="Rodriguez I.M."/>
            <person name="Rodriguez B."/>
            <person name="Murad R."/>
            <person name="Mortazavi A."/>
        </authorList>
    </citation>
    <scope>NUCLEOTIDE SEQUENCE [LARGE SCALE GENOMIC DNA]</scope>
    <source>
        <strain evidence="2 3">ALL</strain>
    </source>
</reference>
<sequence length="170" mass="19626">MKETFGKSDCGVKSETNRQRFTSQDGKTKSIDEEFYKNVVHFPRQVRTSDFRVFLTLYRPYFVLIIVQKRGVDLVQQPWSTSQARLDNAFGVPERLRSGEQYQVIQLPPELIAQIDEALAKTDTDPLRNRPYSDSNYTKKQRSRVRSQEGGLTNPHFCWLGAPVRRGGPD</sequence>
<comment type="caution">
    <text evidence="2">The sequence shown here is derived from an EMBL/GenBank/DDBJ whole genome shotgun (WGS) entry which is preliminary data.</text>
</comment>
<keyword evidence="3" id="KW-1185">Reference proteome</keyword>
<evidence type="ECO:0000256" key="1">
    <source>
        <dbReference type="SAM" id="MobiDB-lite"/>
    </source>
</evidence>